<reference evidence="6 7" key="1">
    <citation type="submission" date="2020-08" db="EMBL/GenBank/DDBJ databases">
        <title>Genomic Encyclopedia of Archaeal and Bacterial Type Strains, Phase II (KMG-II): from individual species to whole genera.</title>
        <authorList>
            <person name="Goeker M."/>
        </authorList>
    </citation>
    <scope>NUCLEOTIDE SEQUENCE [LARGE SCALE GENOMIC DNA]</scope>
    <source>
        <strain evidence="6 7">DSM 23288</strain>
    </source>
</reference>
<protein>
    <submittedName>
        <fullName evidence="6">Protein SCO1/2</fullName>
    </submittedName>
</protein>
<keyword evidence="2 3" id="KW-0186">Copper</keyword>
<dbReference type="SUPFAM" id="SSF52833">
    <property type="entry name" value="Thioredoxin-like"/>
    <property type="match status" value="1"/>
</dbReference>
<dbReference type="Pfam" id="PF02630">
    <property type="entry name" value="SCO1-SenC"/>
    <property type="match status" value="1"/>
</dbReference>
<keyword evidence="7" id="KW-1185">Reference proteome</keyword>
<evidence type="ECO:0000313" key="6">
    <source>
        <dbReference type="EMBL" id="MBB4662508.1"/>
    </source>
</evidence>
<proteinExistence type="inferred from homology"/>
<evidence type="ECO:0000313" key="7">
    <source>
        <dbReference type="Proteomes" id="UP000585272"/>
    </source>
</evidence>
<keyword evidence="3" id="KW-0479">Metal-binding</keyword>
<gene>
    <name evidence="6" type="ORF">BDZ31_002094</name>
</gene>
<comment type="caution">
    <text evidence="6">The sequence shown here is derived from an EMBL/GenBank/DDBJ whole genome shotgun (WGS) entry which is preliminary data.</text>
</comment>
<feature type="binding site" evidence="3">
    <location>
        <position position="97"/>
    </location>
    <ligand>
        <name>Cu cation</name>
        <dbReference type="ChEBI" id="CHEBI:23378"/>
    </ligand>
</feature>
<keyword evidence="4" id="KW-1015">Disulfide bond</keyword>
<feature type="disulfide bond" description="Redox-active" evidence="4">
    <location>
        <begin position="93"/>
        <end position="97"/>
    </location>
</feature>
<evidence type="ECO:0000256" key="4">
    <source>
        <dbReference type="PIRSR" id="PIRSR603782-2"/>
    </source>
</evidence>
<dbReference type="PANTHER" id="PTHR12151:SF25">
    <property type="entry name" value="LINALOOL DEHYDRATASE_ISOMERASE DOMAIN-CONTAINING PROTEIN"/>
    <property type="match status" value="1"/>
</dbReference>
<dbReference type="EMBL" id="JACHNU010000002">
    <property type="protein sequence ID" value="MBB4662508.1"/>
    <property type="molecule type" value="Genomic_DNA"/>
</dbReference>
<dbReference type="InterPro" id="IPR036249">
    <property type="entry name" value="Thioredoxin-like_sf"/>
</dbReference>
<evidence type="ECO:0000259" key="5">
    <source>
        <dbReference type="PROSITE" id="PS51352"/>
    </source>
</evidence>
<dbReference type="InterPro" id="IPR013766">
    <property type="entry name" value="Thioredoxin_domain"/>
</dbReference>
<name>A0A840IET1_9ACTN</name>
<evidence type="ECO:0000256" key="3">
    <source>
        <dbReference type="PIRSR" id="PIRSR603782-1"/>
    </source>
</evidence>
<comment type="similarity">
    <text evidence="1">Belongs to the SCO1/2 family.</text>
</comment>
<dbReference type="PANTHER" id="PTHR12151">
    <property type="entry name" value="ELECTRON TRANSPORT PROTIN SCO1/SENC FAMILY MEMBER"/>
    <property type="match status" value="1"/>
</dbReference>
<accession>A0A840IET1</accession>
<feature type="binding site" evidence="3">
    <location>
        <position position="93"/>
    </location>
    <ligand>
        <name>Cu cation</name>
        <dbReference type="ChEBI" id="CHEBI:23378"/>
    </ligand>
</feature>
<feature type="domain" description="Thioredoxin" evidence="5">
    <location>
        <begin position="55"/>
        <end position="209"/>
    </location>
</feature>
<dbReference type="PROSITE" id="PS51352">
    <property type="entry name" value="THIOREDOXIN_2"/>
    <property type="match status" value="1"/>
</dbReference>
<evidence type="ECO:0000256" key="1">
    <source>
        <dbReference type="ARBA" id="ARBA00010996"/>
    </source>
</evidence>
<dbReference type="Proteomes" id="UP000585272">
    <property type="component" value="Unassembled WGS sequence"/>
</dbReference>
<dbReference type="AlphaFoldDB" id="A0A840IET1"/>
<organism evidence="6 7">
    <name type="scientific">Conexibacter arvalis</name>
    <dbReference type="NCBI Taxonomy" id="912552"/>
    <lineage>
        <taxon>Bacteria</taxon>
        <taxon>Bacillati</taxon>
        <taxon>Actinomycetota</taxon>
        <taxon>Thermoleophilia</taxon>
        <taxon>Solirubrobacterales</taxon>
        <taxon>Conexibacteraceae</taxon>
        <taxon>Conexibacter</taxon>
    </lineage>
</organism>
<sequence>MPARLRLTFLVVTSLVVAALAGVVLFGGGSSPGDGGDANGAAPGPDPTGFHGAVRPPGARALDFSLRDQDGRVATMREYRGRDVVLTFLYSTCEDTCPLTTQQIRGALDELGSDVPVLAVSVDPANDTPFRAKNYLVKQQMNGRMRFLLGSRAELEPIWKAYGIQPQGEGFEHSASTVVIDDRGVQRVGFLTDQLTPEGLAHDLRRLGAS</sequence>
<dbReference type="RefSeq" id="WP_183341737.1">
    <property type="nucleotide sequence ID" value="NZ_JACHNU010000002.1"/>
</dbReference>
<dbReference type="GO" id="GO:0046872">
    <property type="term" value="F:metal ion binding"/>
    <property type="evidence" value="ECO:0007669"/>
    <property type="project" value="UniProtKB-KW"/>
</dbReference>
<dbReference type="Gene3D" id="3.40.30.10">
    <property type="entry name" value="Glutaredoxin"/>
    <property type="match status" value="1"/>
</dbReference>
<dbReference type="InterPro" id="IPR003782">
    <property type="entry name" value="SCO1/SenC"/>
</dbReference>
<evidence type="ECO:0000256" key="2">
    <source>
        <dbReference type="ARBA" id="ARBA00023008"/>
    </source>
</evidence>
<dbReference type="CDD" id="cd02968">
    <property type="entry name" value="SCO"/>
    <property type="match status" value="1"/>
</dbReference>